<dbReference type="OrthoDB" id="9978000at2"/>
<dbReference type="Proteomes" id="UP000323257">
    <property type="component" value="Unassembled WGS sequence"/>
</dbReference>
<dbReference type="AlphaFoldDB" id="A0A5S5C4E4"/>
<proteinExistence type="predicted"/>
<reference evidence="1 2" key="1">
    <citation type="submission" date="2019-07" db="EMBL/GenBank/DDBJ databases">
        <title>Genomic Encyclopedia of Type Strains, Phase III (KMG-III): the genomes of soil and plant-associated and newly described type strains.</title>
        <authorList>
            <person name="Whitman W."/>
        </authorList>
    </citation>
    <scope>NUCLEOTIDE SEQUENCE [LARGE SCALE GENOMIC DNA]</scope>
    <source>
        <strain evidence="1 2">BL24</strain>
    </source>
</reference>
<organism evidence="1 2">
    <name type="scientific">Paenibacillus methanolicus</name>
    <dbReference type="NCBI Taxonomy" id="582686"/>
    <lineage>
        <taxon>Bacteria</taxon>
        <taxon>Bacillati</taxon>
        <taxon>Bacillota</taxon>
        <taxon>Bacilli</taxon>
        <taxon>Bacillales</taxon>
        <taxon>Paenibacillaceae</taxon>
        <taxon>Paenibacillus</taxon>
    </lineage>
</organism>
<evidence type="ECO:0000313" key="2">
    <source>
        <dbReference type="Proteomes" id="UP000323257"/>
    </source>
</evidence>
<name>A0A5S5C4E4_9BACL</name>
<protein>
    <submittedName>
        <fullName evidence="1">Uncharacterized protein</fullName>
    </submittedName>
</protein>
<keyword evidence="2" id="KW-1185">Reference proteome</keyword>
<gene>
    <name evidence="1" type="ORF">BCM02_107184</name>
</gene>
<dbReference type="EMBL" id="VNHS01000007">
    <property type="protein sequence ID" value="TYP73200.1"/>
    <property type="molecule type" value="Genomic_DNA"/>
</dbReference>
<accession>A0A5S5C4E4</accession>
<evidence type="ECO:0000313" key="1">
    <source>
        <dbReference type="EMBL" id="TYP73200.1"/>
    </source>
</evidence>
<sequence>MKRSLQQYLEDALTVGRSSFEQTEKERHYRELLAHLKGQFGAAVIEDEDVRWVYGQIEAMIGKR</sequence>
<comment type="caution">
    <text evidence="1">The sequence shown here is derived from an EMBL/GenBank/DDBJ whole genome shotgun (WGS) entry which is preliminary data.</text>
</comment>
<dbReference type="RefSeq" id="WP_148930757.1">
    <property type="nucleotide sequence ID" value="NZ_VNHS01000007.1"/>
</dbReference>